<dbReference type="OrthoDB" id="2505440at2759"/>
<feature type="compositionally biased region" description="Basic and acidic residues" evidence="7">
    <location>
        <begin position="153"/>
        <end position="174"/>
    </location>
</feature>
<dbReference type="GeneID" id="71989247"/>
<dbReference type="GO" id="GO:0003677">
    <property type="term" value="F:DNA binding"/>
    <property type="evidence" value="ECO:0007669"/>
    <property type="project" value="UniProtKB-KW"/>
</dbReference>
<keyword evidence="4" id="KW-0238">DNA-binding</keyword>
<evidence type="ECO:0000256" key="2">
    <source>
        <dbReference type="ARBA" id="ARBA00009001"/>
    </source>
</evidence>
<dbReference type="EMBL" id="CP090171">
    <property type="protein sequence ID" value="UJO21486.1"/>
    <property type="molecule type" value="Genomic_DNA"/>
</dbReference>
<evidence type="ECO:0000259" key="8">
    <source>
        <dbReference type="Pfam" id="PF02229"/>
    </source>
</evidence>
<gene>
    <name evidence="9" type="ORF">CLAFUR5_09369</name>
</gene>
<evidence type="ECO:0000313" key="10">
    <source>
        <dbReference type="Proteomes" id="UP000756132"/>
    </source>
</evidence>
<comment type="similarity">
    <text evidence="2">Belongs to the transcriptional coactivator PC4 family.</text>
</comment>
<evidence type="ECO:0000313" key="9">
    <source>
        <dbReference type="EMBL" id="UJO21486.1"/>
    </source>
</evidence>
<dbReference type="GO" id="GO:0003713">
    <property type="term" value="F:transcription coactivator activity"/>
    <property type="evidence" value="ECO:0007669"/>
    <property type="project" value="InterPro"/>
</dbReference>
<dbReference type="RefSeq" id="XP_047765852.1">
    <property type="nucleotide sequence ID" value="XM_047908517.1"/>
</dbReference>
<keyword evidence="10" id="KW-1185">Reference proteome</keyword>
<feature type="region of interest" description="Disordered" evidence="7">
    <location>
        <begin position="1"/>
        <end position="49"/>
    </location>
</feature>
<evidence type="ECO:0000256" key="7">
    <source>
        <dbReference type="SAM" id="MobiDB-lite"/>
    </source>
</evidence>
<feature type="domain" description="Transcriptional coactivator p15 (PC4) C-terminal" evidence="8">
    <location>
        <begin position="52"/>
        <end position="102"/>
    </location>
</feature>
<sequence>MPPKKSRKRAAEEDYESDGGFIEDAPKSKKSKATSQVVNLEKQQDDDGNDYWQISGKRRLVVSEFKGNTMINIREYYEKDGKALPGKQGVSLNIHQYKAFVELLPQIESSLGAKGIEVPRPQYGGDSSAKSVEVEDDDAAKVNVNDEEEAEEEPVKPSKSKLDKFKLKPNHEATSDEDDG</sequence>
<accession>A0A9Q8PFD9</accession>
<dbReference type="KEGG" id="ffu:CLAFUR5_09369"/>
<organism evidence="9 10">
    <name type="scientific">Passalora fulva</name>
    <name type="common">Tomato leaf mold</name>
    <name type="synonym">Cladosporium fulvum</name>
    <dbReference type="NCBI Taxonomy" id="5499"/>
    <lineage>
        <taxon>Eukaryota</taxon>
        <taxon>Fungi</taxon>
        <taxon>Dikarya</taxon>
        <taxon>Ascomycota</taxon>
        <taxon>Pezizomycotina</taxon>
        <taxon>Dothideomycetes</taxon>
        <taxon>Dothideomycetidae</taxon>
        <taxon>Mycosphaerellales</taxon>
        <taxon>Mycosphaerellaceae</taxon>
        <taxon>Fulvia</taxon>
    </lineage>
</organism>
<dbReference type="GO" id="GO:0005634">
    <property type="term" value="C:nucleus"/>
    <property type="evidence" value="ECO:0007669"/>
    <property type="project" value="UniProtKB-SubCell"/>
</dbReference>
<dbReference type="PANTHER" id="PTHR13215">
    <property type="entry name" value="RNA POLYMERASE II TRANSCRIPTIONAL COACTIVATOR"/>
    <property type="match status" value="1"/>
</dbReference>
<keyword evidence="5" id="KW-0804">Transcription</keyword>
<protein>
    <submittedName>
        <fullName evidence="9">RNA polymerase II transcriptional coactivator</fullName>
    </submittedName>
</protein>
<reference evidence="9" key="2">
    <citation type="journal article" date="2022" name="Microb. Genom.">
        <title>A chromosome-scale genome assembly of the tomato pathogen Cladosporium fulvum reveals a compartmentalized genome architecture and the presence of a dispensable chromosome.</title>
        <authorList>
            <person name="Zaccaron A.Z."/>
            <person name="Chen L.H."/>
            <person name="Samaras A."/>
            <person name="Stergiopoulos I."/>
        </authorList>
    </citation>
    <scope>NUCLEOTIDE SEQUENCE</scope>
    <source>
        <strain evidence="9">Race5_Kim</strain>
    </source>
</reference>
<dbReference type="Pfam" id="PF02229">
    <property type="entry name" value="PC4"/>
    <property type="match status" value="1"/>
</dbReference>
<keyword evidence="6" id="KW-0539">Nucleus</keyword>
<dbReference type="InterPro" id="IPR009044">
    <property type="entry name" value="ssDNA-bd_transcriptional_reg"/>
</dbReference>
<name>A0A9Q8PFD9_PASFU</name>
<evidence type="ECO:0000256" key="1">
    <source>
        <dbReference type="ARBA" id="ARBA00004123"/>
    </source>
</evidence>
<evidence type="ECO:0000256" key="4">
    <source>
        <dbReference type="ARBA" id="ARBA00023125"/>
    </source>
</evidence>
<feature type="region of interest" description="Disordered" evidence="7">
    <location>
        <begin position="116"/>
        <end position="180"/>
    </location>
</feature>
<proteinExistence type="inferred from homology"/>
<dbReference type="InterPro" id="IPR045125">
    <property type="entry name" value="Sub1/Tcp4-like"/>
</dbReference>
<evidence type="ECO:0000256" key="3">
    <source>
        <dbReference type="ARBA" id="ARBA00023015"/>
    </source>
</evidence>
<dbReference type="Proteomes" id="UP000756132">
    <property type="component" value="Chromosome 9"/>
</dbReference>
<keyword evidence="3" id="KW-0805">Transcription regulation</keyword>
<reference evidence="9" key="1">
    <citation type="submission" date="2021-12" db="EMBL/GenBank/DDBJ databases">
        <authorList>
            <person name="Zaccaron A."/>
            <person name="Stergiopoulos I."/>
        </authorList>
    </citation>
    <scope>NUCLEOTIDE SEQUENCE</scope>
    <source>
        <strain evidence="9">Race5_Kim</strain>
    </source>
</reference>
<comment type="subcellular location">
    <subcellularLocation>
        <location evidence="1">Nucleus</location>
    </subcellularLocation>
</comment>
<dbReference type="AlphaFoldDB" id="A0A9Q8PFD9"/>
<dbReference type="GO" id="GO:0060261">
    <property type="term" value="P:positive regulation of transcription initiation by RNA polymerase II"/>
    <property type="evidence" value="ECO:0007669"/>
    <property type="project" value="InterPro"/>
</dbReference>
<dbReference type="InterPro" id="IPR003173">
    <property type="entry name" value="PC4_C"/>
</dbReference>
<evidence type="ECO:0000256" key="6">
    <source>
        <dbReference type="ARBA" id="ARBA00023242"/>
    </source>
</evidence>
<dbReference type="Gene3D" id="2.30.31.10">
    <property type="entry name" value="Transcriptional Coactivator Pc4, Chain A"/>
    <property type="match status" value="1"/>
</dbReference>
<evidence type="ECO:0000256" key="5">
    <source>
        <dbReference type="ARBA" id="ARBA00023163"/>
    </source>
</evidence>
<dbReference type="SUPFAM" id="SSF54447">
    <property type="entry name" value="ssDNA-binding transcriptional regulator domain"/>
    <property type="match status" value="1"/>
</dbReference>